<dbReference type="OrthoDB" id="6371959at2"/>
<reference evidence="3" key="1">
    <citation type="submission" date="2016-10" db="EMBL/GenBank/DDBJ databases">
        <authorList>
            <person name="Varghese N."/>
            <person name="Submissions S."/>
        </authorList>
    </citation>
    <scope>NUCLEOTIDE SEQUENCE [LARGE SCALE GENOMIC DNA]</scope>
    <source>
        <strain evidence="3">CGMCC 1.7061</strain>
    </source>
</reference>
<accession>A0A1I4NJF8</accession>
<gene>
    <name evidence="2" type="ORF">SAMN04487963_1440</name>
</gene>
<evidence type="ECO:0000313" key="3">
    <source>
        <dbReference type="Proteomes" id="UP000198519"/>
    </source>
</evidence>
<dbReference type="AlphaFoldDB" id="A0A1I4NJF8"/>
<evidence type="ECO:0000313" key="2">
    <source>
        <dbReference type="EMBL" id="SFM15601.1"/>
    </source>
</evidence>
<dbReference type="EMBL" id="FOUE01000002">
    <property type="protein sequence ID" value="SFM15601.1"/>
    <property type="molecule type" value="Genomic_DNA"/>
</dbReference>
<keyword evidence="1" id="KW-0175">Coiled coil</keyword>
<keyword evidence="3" id="KW-1185">Reference proteome</keyword>
<dbReference type="Proteomes" id="UP000198519">
    <property type="component" value="Unassembled WGS sequence"/>
</dbReference>
<sequence length="154" mass="17860">MGFVSCLEDQQKRFESDCHLLQRGVRSGKIDGEKAKKEALRLLGDAKVRWAQMLKYFDELTEPDSVVGETPQELRNRCSALEGEVAKLKQKASKLGDVAGILAMQNQLLQEQLKHERRQRKKLEREFEKMGHEDFGRLVEPFMTKGMFERHAKR</sequence>
<proteinExistence type="predicted"/>
<evidence type="ECO:0000256" key="1">
    <source>
        <dbReference type="SAM" id="Coils"/>
    </source>
</evidence>
<feature type="coiled-coil region" evidence="1">
    <location>
        <begin position="106"/>
        <end position="133"/>
    </location>
</feature>
<name>A0A1I4NJF8_9GAMM</name>
<protein>
    <submittedName>
        <fullName evidence="2">Uncharacterized protein</fullName>
    </submittedName>
</protein>
<organism evidence="2 3">
    <name type="scientific">Marinobacter zhejiangensis</name>
    <dbReference type="NCBI Taxonomy" id="488535"/>
    <lineage>
        <taxon>Bacteria</taxon>
        <taxon>Pseudomonadati</taxon>
        <taxon>Pseudomonadota</taxon>
        <taxon>Gammaproteobacteria</taxon>
        <taxon>Pseudomonadales</taxon>
        <taxon>Marinobacteraceae</taxon>
        <taxon>Marinobacter</taxon>
    </lineage>
</organism>
<dbReference type="RefSeq" id="WP_092021243.1">
    <property type="nucleotide sequence ID" value="NZ_FOUE01000002.1"/>
</dbReference>